<keyword evidence="3" id="KW-1185">Reference proteome</keyword>
<dbReference type="PANTHER" id="PTHR34567">
    <property type="entry name" value="FK506-BINDING-LIKE PROTEIN"/>
    <property type="match status" value="1"/>
</dbReference>
<dbReference type="OrthoDB" id="1888797at2759"/>
<evidence type="ECO:0000256" key="1">
    <source>
        <dbReference type="SAM" id="MobiDB-lite"/>
    </source>
</evidence>
<accession>A0A2G9HJK7</accession>
<dbReference type="AlphaFoldDB" id="A0A2G9HJK7"/>
<comment type="caution">
    <text evidence="2">The sequence shown here is derived from an EMBL/GenBank/DDBJ whole genome shotgun (WGS) entry which is preliminary data.</text>
</comment>
<dbReference type="EMBL" id="NKXS01001618">
    <property type="protein sequence ID" value="PIN17695.1"/>
    <property type="molecule type" value="Genomic_DNA"/>
</dbReference>
<feature type="compositionally biased region" description="Acidic residues" evidence="1">
    <location>
        <begin position="91"/>
        <end position="102"/>
    </location>
</feature>
<feature type="compositionally biased region" description="Polar residues" evidence="1">
    <location>
        <begin position="7"/>
        <end position="19"/>
    </location>
</feature>
<dbReference type="Proteomes" id="UP000231279">
    <property type="component" value="Unassembled WGS sequence"/>
</dbReference>
<organism evidence="2 3">
    <name type="scientific">Handroanthus impetiginosus</name>
    <dbReference type="NCBI Taxonomy" id="429701"/>
    <lineage>
        <taxon>Eukaryota</taxon>
        <taxon>Viridiplantae</taxon>
        <taxon>Streptophyta</taxon>
        <taxon>Embryophyta</taxon>
        <taxon>Tracheophyta</taxon>
        <taxon>Spermatophyta</taxon>
        <taxon>Magnoliopsida</taxon>
        <taxon>eudicotyledons</taxon>
        <taxon>Gunneridae</taxon>
        <taxon>Pentapetalae</taxon>
        <taxon>asterids</taxon>
        <taxon>lamiids</taxon>
        <taxon>Lamiales</taxon>
        <taxon>Bignoniaceae</taxon>
        <taxon>Crescentiina</taxon>
        <taxon>Tabebuia alliance</taxon>
        <taxon>Handroanthus</taxon>
    </lineage>
</organism>
<proteinExistence type="predicted"/>
<name>A0A2G9HJK7_9LAMI</name>
<reference evidence="3" key="1">
    <citation type="journal article" date="2018" name="Gigascience">
        <title>Genome assembly of the Pink Ipe (Handroanthus impetiginosus, Bignoniaceae), a highly valued, ecologically keystone Neotropical timber forest tree.</title>
        <authorList>
            <person name="Silva-Junior O.B."/>
            <person name="Grattapaglia D."/>
            <person name="Novaes E."/>
            <person name="Collevatti R.G."/>
        </authorList>
    </citation>
    <scope>NUCLEOTIDE SEQUENCE [LARGE SCALE GENOMIC DNA]</scope>
    <source>
        <strain evidence="3">cv. UFG-1</strain>
    </source>
</reference>
<dbReference type="PANTHER" id="PTHR34567:SF7">
    <property type="entry name" value="PENTATRICOPEPTIDE REPEAT-CONTAINING-LIKE PROTEIN"/>
    <property type="match status" value="1"/>
</dbReference>
<feature type="region of interest" description="Disordered" evidence="1">
    <location>
        <begin position="1"/>
        <end position="32"/>
    </location>
</feature>
<feature type="region of interest" description="Disordered" evidence="1">
    <location>
        <begin position="82"/>
        <end position="102"/>
    </location>
</feature>
<evidence type="ECO:0000313" key="3">
    <source>
        <dbReference type="Proteomes" id="UP000231279"/>
    </source>
</evidence>
<sequence length="147" mass="16681">MGRIQEYQVQRKSRSSCMQRPRKQTTPHNSAEEAFHNAKNSFFAELHGLPNPNQSCISNPDLYIDEIDWDNNDDDKVININSELGGSVSSGEDEDDDDDGYDVVDYKYDIRIEDINPTGWDIDVEEFSAGKVLTGLLVGHGMKMDYM</sequence>
<protein>
    <submittedName>
        <fullName evidence="2">Uncharacterized protein</fullName>
    </submittedName>
</protein>
<evidence type="ECO:0000313" key="2">
    <source>
        <dbReference type="EMBL" id="PIN17695.1"/>
    </source>
</evidence>
<gene>
    <name evidence="2" type="ORF">CDL12_09640</name>
</gene>